<dbReference type="RefSeq" id="WP_036927321.1">
    <property type="nucleotide sequence ID" value="NZ_JRPQ01000085.1"/>
</dbReference>
<dbReference type="PROSITE" id="PS51257">
    <property type="entry name" value="PROKAR_LIPOPROTEIN"/>
    <property type="match status" value="1"/>
</dbReference>
<dbReference type="EMBL" id="JRPQ01000085">
    <property type="protein sequence ID" value="KGI22143.1"/>
    <property type="molecule type" value="Genomic_DNA"/>
</dbReference>
<comment type="caution">
    <text evidence="3">The sequence shown here is derived from an EMBL/GenBank/DDBJ whole genome shotgun (WGS) entry which is preliminary data.</text>
</comment>
<gene>
    <name evidence="3" type="ORF">HMPREF9304_06155</name>
</gene>
<accession>A0A098YU38</accession>
<protein>
    <recommendedName>
        <fullName evidence="2">SusD-like N-terminal domain-containing protein</fullName>
    </recommendedName>
</protein>
<dbReference type="Gene3D" id="1.25.40.390">
    <property type="match status" value="1"/>
</dbReference>
<dbReference type="InterPro" id="IPR011990">
    <property type="entry name" value="TPR-like_helical_dom_sf"/>
</dbReference>
<dbReference type="OrthoDB" id="1147023at2"/>
<organism evidence="3 4">
    <name type="scientific">Hoylesella timonensis S9-PR14</name>
    <dbReference type="NCBI Taxonomy" id="1401062"/>
    <lineage>
        <taxon>Bacteria</taxon>
        <taxon>Pseudomonadati</taxon>
        <taxon>Bacteroidota</taxon>
        <taxon>Bacteroidia</taxon>
        <taxon>Bacteroidales</taxon>
        <taxon>Prevotellaceae</taxon>
        <taxon>Hoylesella</taxon>
    </lineage>
</organism>
<dbReference type="SUPFAM" id="SSF48452">
    <property type="entry name" value="TPR-like"/>
    <property type="match status" value="1"/>
</dbReference>
<proteinExistence type="predicted"/>
<evidence type="ECO:0000259" key="2">
    <source>
        <dbReference type="Pfam" id="PF14322"/>
    </source>
</evidence>
<feature type="chain" id="PRO_5001951387" description="SusD-like N-terminal domain-containing protein" evidence="1">
    <location>
        <begin position="21"/>
        <end position="529"/>
    </location>
</feature>
<dbReference type="Pfam" id="PF14322">
    <property type="entry name" value="SusD-like_3"/>
    <property type="match status" value="1"/>
</dbReference>
<keyword evidence="1" id="KW-0732">Signal</keyword>
<evidence type="ECO:0000256" key="1">
    <source>
        <dbReference type="SAM" id="SignalP"/>
    </source>
</evidence>
<evidence type="ECO:0000313" key="3">
    <source>
        <dbReference type="EMBL" id="KGI22143.1"/>
    </source>
</evidence>
<feature type="domain" description="SusD-like N-terminal" evidence="2">
    <location>
        <begin position="23"/>
        <end position="222"/>
    </location>
</feature>
<dbReference type="AlphaFoldDB" id="A0A098YU38"/>
<evidence type="ECO:0000313" key="4">
    <source>
        <dbReference type="Proteomes" id="UP000029723"/>
    </source>
</evidence>
<sequence length="529" mass="59296">MKKISFLLCIALVTLSLTTACDDYLDTLPDDRAEVDNLDKAASLLVTAYSTQSPNFVMEMSSDNVLDNGRLYNAQIIQEEAYRWQDVTVTYNDSPRSVWNNAYVAIGTANEVLASLEKLPDSEKLQAIKAEALLCRAFAMFRLSNMFCMAYDPTKADKYLGLPYPKEPGVTVPTRGTLKQLYENISADIEAALPKVSDAHLKVPKYHFNTTAAYAFAARFNLFYHNYDKAIAYADKALGVAPTFRAVDTYKSLGGVDEIGNAYVRSGDKANLLLMTAFSSSGRAMWHPRFIRFNHGLPIVSNETFWAKMPWGSGSDDNTLYESHLLYGPSQQVNYPKMEEMFEVTDKVNQTGLAHTIDAVFTTEETLLVRAEAYAMKKNFAGAIADINTWITAHCAPQTKKAIRPVLTEKSINDFWGDNKVTPVVPDTIKTDRDRGVKKPLHPQGFKVEKGTQTNLIYMILQMRRLETWQQGQRFQDIKRYGLVICHNIDGENPLIFKSGDLRGAIQLPADVISAGLEPNPRENTNEKK</sequence>
<reference evidence="3 4" key="1">
    <citation type="submission" date="2014-07" db="EMBL/GenBank/DDBJ databases">
        <authorList>
            <person name="McCorrison J."/>
            <person name="Sanka R."/>
            <person name="Torralba M."/>
            <person name="Gillis M."/>
            <person name="Haft D.H."/>
            <person name="Methe B."/>
            <person name="Sutton G."/>
            <person name="Nelson K.E."/>
        </authorList>
    </citation>
    <scope>NUCLEOTIDE SEQUENCE [LARGE SCALE GENOMIC DNA]</scope>
    <source>
        <strain evidence="3 4">S9-PR14</strain>
    </source>
</reference>
<dbReference type="Proteomes" id="UP000029723">
    <property type="component" value="Unassembled WGS sequence"/>
</dbReference>
<dbReference type="InterPro" id="IPR033985">
    <property type="entry name" value="SusD-like_N"/>
</dbReference>
<feature type="signal peptide" evidence="1">
    <location>
        <begin position="1"/>
        <end position="20"/>
    </location>
</feature>
<name>A0A098YU38_9BACT</name>